<sequence>MIEHLEREIRTALELKKKFIEEGLEASIGNIYIDAKFLFNGKEPDIVCLPFLYSEKDKIIEMYLRKWPNSIFVNLAYEQILYPLNSIFKVPAYSKNSDRIYTISWSKEFTSKLLKNEVNIKRIIKSGHPYFKEEIESKQSPKYILEYENIIFFENYAWIFKSKRYLKKISKYAHIEESILFNMKDELISNLKKTFEHLRIIQNSNKEIKIYFKLRPNSNWTSWILFLLKNTINPKGIKFVKRIGNIDISSSNTFILSNYSTVLINFKLKKYGVGTLFKPSIPILQYEWLNYIAEMKKFLNTNPSNHDIQMSIILEKMFLKWFKNNFYQNEIDFASFVNAKLSKAINTQNFVDPKFYYSEIPINLGKNQKNNVIYILSAILYLKKNKISYRLKTHQSDIKSYLNL</sequence>
<comment type="caution">
    <text evidence="1">The sequence shown here is derived from an EMBL/GenBank/DDBJ whole genome shotgun (WGS) entry which is preliminary data.</text>
</comment>
<accession>A0A094QF61</accession>
<dbReference type="EMBL" id="JNSL01000019">
    <property type="protein sequence ID" value="KGA20889.1"/>
    <property type="molecule type" value="Genomic_DNA"/>
</dbReference>
<name>A0A094QF61_9ZZZZ</name>
<evidence type="ECO:0000313" key="1">
    <source>
        <dbReference type="EMBL" id="KGA20889.1"/>
    </source>
</evidence>
<protein>
    <submittedName>
        <fullName evidence="1">Uncharacterized protein</fullName>
    </submittedName>
</protein>
<gene>
    <name evidence="1" type="ORF">GM51_4795</name>
</gene>
<organism evidence="1">
    <name type="scientific">freshwater metagenome</name>
    <dbReference type="NCBI Taxonomy" id="449393"/>
    <lineage>
        <taxon>unclassified sequences</taxon>
        <taxon>metagenomes</taxon>
        <taxon>ecological metagenomes</taxon>
    </lineage>
</organism>
<proteinExistence type="predicted"/>
<reference evidence="1" key="1">
    <citation type="submission" date="2014-06" db="EMBL/GenBank/DDBJ databases">
        <title>Key roles for freshwater Actinobacteria revealed by deep metagenomic sequencing.</title>
        <authorList>
            <person name="Ghai R."/>
            <person name="Mizuno C.M."/>
            <person name="Picazo A."/>
            <person name="Camacho A."/>
            <person name="Rodriguez-Valera F."/>
        </authorList>
    </citation>
    <scope>NUCLEOTIDE SEQUENCE</scope>
</reference>
<dbReference type="AlphaFoldDB" id="A0A094QF61"/>